<dbReference type="AlphaFoldDB" id="A0A218WPI3"/>
<accession>A0A218WPI3</accession>
<sequence>MPPEGMAESPIVPHGHSGSSFTSRIVDPYFSPSLAVTIICMHDGKARDLGVRDPKGVGCVKGGSRPPPLQRGREVP</sequence>
<proteinExistence type="predicted"/>
<evidence type="ECO:0000256" key="1">
    <source>
        <dbReference type="SAM" id="MobiDB-lite"/>
    </source>
</evidence>
<name>A0A218WPI3_PUNGR</name>
<reference evidence="2" key="2">
    <citation type="submission" date="2017-06" db="EMBL/GenBank/DDBJ databases">
        <title>The pomegranate genome and the genomics of punicalagin biosynthesis.</title>
        <authorList>
            <person name="Xu C."/>
        </authorList>
    </citation>
    <scope>NUCLEOTIDE SEQUENCE [LARGE SCALE GENOMIC DNA]</scope>
    <source>
        <tissue evidence="2">Fresh leaf</tissue>
    </source>
</reference>
<organism evidence="2 4">
    <name type="scientific">Punica granatum</name>
    <name type="common">Pomegranate</name>
    <dbReference type="NCBI Taxonomy" id="22663"/>
    <lineage>
        <taxon>Eukaryota</taxon>
        <taxon>Viridiplantae</taxon>
        <taxon>Streptophyta</taxon>
        <taxon>Embryophyta</taxon>
        <taxon>Tracheophyta</taxon>
        <taxon>Spermatophyta</taxon>
        <taxon>Magnoliopsida</taxon>
        <taxon>eudicotyledons</taxon>
        <taxon>Gunneridae</taxon>
        <taxon>Pentapetalae</taxon>
        <taxon>rosids</taxon>
        <taxon>malvids</taxon>
        <taxon>Myrtales</taxon>
        <taxon>Lythraceae</taxon>
        <taxon>Punica</taxon>
    </lineage>
</organism>
<comment type="caution">
    <text evidence="2">The sequence shown here is derived from an EMBL/GenBank/DDBJ whole genome shotgun (WGS) entry which is preliminary data.</text>
</comment>
<reference evidence="4" key="1">
    <citation type="journal article" date="2017" name="Plant J.">
        <title>The pomegranate (Punica granatum L.) genome and the genomics of punicalagin biosynthesis.</title>
        <authorList>
            <person name="Qin G."/>
            <person name="Xu C."/>
            <person name="Ming R."/>
            <person name="Tang H."/>
            <person name="Guyot R."/>
            <person name="Kramer E.M."/>
            <person name="Hu Y."/>
            <person name="Yi X."/>
            <person name="Qi Y."/>
            <person name="Xu X."/>
            <person name="Gao Z."/>
            <person name="Pan H."/>
            <person name="Jian J."/>
            <person name="Tian Y."/>
            <person name="Yue Z."/>
            <person name="Xu Y."/>
        </authorList>
    </citation>
    <scope>NUCLEOTIDE SEQUENCE [LARGE SCALE GENOMIC DNA]</scope>
    <source>
        <strain evidence="4">cv. Dabenzi</strain>
    </source>
</reference>
<protein>
    <submittedName>
        <fullName evidence="2">Uncharacterized protein</fullName>
    </submittedName>
</protein>
<evidence type="ECO:0000313" key="2">
    <source>
        <dbReference type="EMBL" id="OWM74141.1"/>
    </source>
</evidence>
<evidence type="ECO:0000313" key="4">
    <source>
        <dbReference type="Proteomes" id="UP000197138"/>
    </source>
</evidence>
<feature type="region of interest" description="Disordered" evidence="1">
    <location>
        <begin position="50"/>
        <end position="76"/>
    </location>
</feature>
<dbReference type="Proteomes" id="UP000197138">
    <property type="component" value="Unassembled WGS sequence"/>
</dbReference>
<gene>
    <name evidence="3" type="ORF">CDL15_Pgr001055</name>
    <name evidence="2" type="ORF">CDL15_Pgr008452</name>
</gene>
<dbReference type="EMBL" id="MTKT01003794">
    <property type="protein sequence ID" value="OWM74141.1"/>
    <property type="molecule type" value="Genomic_DNA"/>
</dbReference>
<dbReference type="EMBL" id="MTKT01002497">
    <property type="protein sequence ID" value="OWM78334.1"/>
    <property type="molecule type" value="Genomic_DNA"/>
</dbReference>
<evidence type="ECO:0000313" key="3">
    <source>
        <dbReference type="EMBL" id="OWM78334.1"/>
    </source>
</evidence>